<keyword evidence="2" id="KW-0812">Transmembrane</keyword>
<dbReference type="PANTHER" id="PTHR14096:SF28">
    <property type="entry name" value="APOLIPOPROTEIN L, 1-RELATED"/>
    <property type="match status" value="1"/>
</dbReference>
<name>A0AAW2AJG5_CULAL</name>
<sequence length="209" mass="21942">MQRQISELHEVADSLDKTHKGTRIAGITGGTTGAVGAAAAVGGILLAPATMGLSLAVAAVGVGVAAAGGVTGASAAITKKVKTNQVRKKVESVLKEHQKEMNNIEGYLNDINTEMEKLKSVNVKSAKIVRLVEIASGTSGALSVMNRSSGVIQGFALGMDLFFNEKNSQKLKKGSKTRFAQQIREVAEQIQAGLTELLDMREKLILEGI</sequence>
<evidence type="ECO:0000256" key="1">
    <source>
        <dbReference type="ARBA" id="ARBA00010090"/>
    </source>
</evidence>
<keyword evidence="4" id="KW-1185">Reference proteome</keyword>
<comment type="similarity">
    <text evidence="1">Belongs to the apolipoprotein L family.</text>
</comment>
<evidence type="ECO:0000256" key="2">
    <source>
        <dbReference type="SAM" id="Phobius"/>
    </source>
</evidence>
<dbReference type="AlphaFoldDB" id="A0AAW2AJG5"/>
<dbReference type="EMBL" id="JAWDJR010000006">
    <property type="protein sequence ID" value="KAK9972775.1"/>
    <property type="molecule type" value="Genomic_DNA"/>
</dbReference>
<evidence type="ECO:0000313" key="3">
    <source>
        <dbReference type="EMBL" id="KAK9972775.1"/>
    </source>
</evidence>
<dbReference type="GO" id="GO:0008289">
    <property type="term" value="F:lipid binding"/>
    <property type="evidence" value="ECO:0007669"/>
    <property type="project" value="InterPro"/>
</dbReference>
<gene>
    <name evidence="3" type="ORF">ABG768_023539</name>
</gene>
<keyword evidence="2" id="KW-0472">Membrane</keyword>
<proteinExistence type="inferred from homology"/>
<dbReference type="InterPro" id="IPR008405">
    <property type="entry name" value="ApoL"/>
</dbReference>
<feature type="transmembrane region" description="Helical" evidence="2">
    <location>
        <begin position="24"/>
        <end position="47"/>
    </location>
</feature>
<dbReference type="GO" id="GO:0005576">
    <property type="term" value="C:extracellular region"/>
    <property type="evidence" value="ECO:0007669"/>
    <property type="project" value="InterPro"/>
</dbReference>
<protein>
    <submittedName>
        <fullName evidence="3">Uncharacterized protein</fullName>
    </submittedName>
</protein>
<evidence type="ECO:0000313" key="4">
    <source>
        <dbReference type="Proteomes" id="UP001479290"/>
    </source>
</evidence>
<dbReference type="Pfam" id="PF05461">
    <property type="entry name" value="ApoL"/>
    <property type="match status" value="1"/>
</dbReference>
<organism evidence="3 4">
    <name type="scientific">Culter alburnus</name>
    <name type="common">Topmouth culter</name>
    <dbReference type="NCBI Taxonomy" id="194366"/>
    <lineage>
        <taxon>Eukaryota</taxon>
        <taxon>Metazoa</taxon>
        <taxon>Chordata</taxon>
        <taxon>Craniata</taxon>
        <taxon>Vertebrata</taxon>
        <taxon>Euteleostomi</taxon>
        <taxon>Actinopterygii</taxon>
        <taxon>Neopterygii</taxon>
        <taxon>Teleostei</taxon>
        <taxon>Ostariophysi</taxon>
        <taxon>Cypriniformes</taxon>
        <taxon>Xenocyprididae</taxon>
        <taxon>Xenocypridinae</taxon>
        <taxon>Culter</taxon>
    </lineage>
</organism>
<keyword evidence="2" id="KW-1133">Transmembrane helix</keyword>
<dbReference type="GO" id="GO:0006869">
    <property type="term" value="P:lipid transport"/>
    <property type="evidence" value="ECO:0007669"/>
    <property type="project" value="InterPro"/>
</dbReference>
<comment type="caution">
    <text evidence="3">The sequence shown here is derived from an EMBL/GenBank/DDBJ whole genome shotgun (WGS) entry which is preliminary data.</text>
</comment>
<dbReference type="GO" id="GO:0042157">
    <property type="term" value="P:lipoprotein metabolic process"/>
    <property type="evidence" value="ECO:0007669"/>
    <property type="project" value="InterPro"/>
</dbReference>
<feature type="transmembrane region" description="Helical" evidence="2">
    <location>
        <begin position="53"/>
        <end position="78"/>
    </location>
</feature>
<accession>A0AAW2AJG5</accession>
<dbReference type="PANTHER" id="PTHR14096">
    <property type="entry name" value="APOLIPOPROTEIN L"/>
    <property type="match status" value="1"/>
</dbReference>
<dbReference type="GO" id="GO:0016020">
    <property type="term" value="C:membrane"/>
    <property type="evidence" value="ECO:0007669"/>
    <property type="project" value="TreeGrafter"/>
</dbReference>
<dbReference type="Proteomes" id="UP001479290">
    <property type="component" value="Unassembled WGS sequence"/>
</dbReference>
<reference evidence="3 4" key="1">
    <citation type="submission" date="2024-05" db="EMBL/GenBank/DDBJ databases">
        <title>A high-quality chromosomal-level genome assembly of Topmouth culter (Culter alburnus).</title>
        <authorList>
            <person name="Zhao H."/>
        </authorList>
    </citation>
    <scope>NUCLEOTIDE SEQUENCE [LARGE SCALE GENOMIC DNA]</scope>
    <source>
        <strain evidence="3">CATC2023</strain>
        <tissue evidence="3">Muscle</tissue>
    </source>
</reference>